<dbReference type="EMBL" id="MF782455">
    <property type="protein sequence ID" value="ATZ80987.1"/>
    <property type="molecule type" value="Genomic_DNA"/>
</dbReference>
<proteinExistence type="inferred from homology"/>
<dbReference type="InterPro" id="IPR003959">
    <property type="entry name" value="ATPase_AAA_core"/>
</dbReference>
<dbReference type="GO" id="GO:0005524">
    <property type="term" value="F:ATP binding"/>
    <property type="evidence" value="ECO:0007669"/>
    <property type="project" value="InterPro"/>
</dbReference>
<dbReference type="PANTHER" id="PTHR23070">
    <property type="entry name" value="BCS1 AAA-TYPE ATPASE"/>
    <property type="match status" value="1"/>
</dbReference>
<sequence length="760" mass="88945">MIPAGQIQNGQYNYDMVFNMMIATAFGSLITTFSQHIPVVIKSIFDFIKNFIFIFGKKIFDNKKSKIILSGHVKNVDGITTIVFPEEYYIIIDKLERENKLKKLNYVVSNKNKNIHHKQFNINEYLKIHIDDICIEIYEIQNDTQQVIITSKKYSKDELQSKINSWSLENTHNKIILINTIFLTTEYNFTVSSSNEYKALILYLTQNNIELSNKCITNCKYNPKKPYDNFFINKYTKINNIIENINIEFYEPYLQTVANDLLGGGSRTTNIQEQQIILSSDKYLHNEIIKIINMLTSEYIDGIEEYNTVSIIATNNSNNDDSTPCFPIEYRAIMSVLDKNNVNLFNITYVNNKVCYWWNSYYDKLNEMNSFQYYVNHDDKVILHDDIYVLFGSSEKIDKQKKDEVVKANEYKMTLISKKYTTKEIHKFIDDITAKFISDMKRYKSDGKLYYYNISTKDHFEIANSGTKEDSISKKIHAIEWDKNEMISFKNFNNIFFDNKNILLKKLNHFMNNEEWYKKKGIPYNIGLLFYGAPGCGKTSCIKAISNYTNRHVVEINLKKIKTCGDFVRIFTKNDIGKECIPHSQKIIVLEDIDCMIDIVKSRDLKDKDKNELISIDNTDSDFVKMKKIEELHEMRIDKFKFQDSDDLTLSCILNTIDGVLENYGRILIISTNYVDKLDSALIRPGRIDMKVNFTKCSIDMYYNIIEHYYEISLEKNIPFIEFSHSPAEVLEICMLYTEDINTAIKKITSINDFEVVKCS</sequence>
<gene>
    <name evidence="3" type="ORF">BMW23_0942</name>
</gene>
<accession>A0A2H4UVT9</accession>
<name>A0A2H4UVT9_9VIRU</name>
<dbReference type="Pfam" id="PF00004">
    <property type="entry name" value="AAA"/>
    <property type="match status" value="1"/>
</dbReference>
<feature type="domain" description="AAA+ ATPase" evidence="2">
    <location>
        <begin position="524"/>
        <end position="698"/>
    </location>
</feature>
<keyword evidence="4" id="KW-1185">Reference proteome</keyword>
<dbReference type="Gene3D" id="3.40.50.300">
    <property type="entry name" value="P-loop containing nucleotide triphosphate hydrolases"/>
    <property type="match status" value="1"/>
</dbReference>
<dbReference type="InterPro" id="IPR003593">
    <property type="entry name" value="AAA+_ATPase"/>
</dbReference>
<evidence type="ECO:0000313" key="3">
    <source>
        <dbReference type="EMBL" id="ATZ80987.1"/>
    </source>
</evidence>
<organism evidence="3">
    <name type="scientific">Bodo saltans virus</name>
    <dbReference type="NCBI Taxonomy" id="2024608"/>
    <lineage>
        <taxon>Viruses</taxon>
        <taxon>Varidnaviria</taxon>
        <taxon>Bamfordvirae</taxon>
        <taxon>Nucleocytoviricota</taxon>
        <taxon>Megaviricetes</taxon>
        <taxon>Imitervirales</taxon>
        <taxon>Mimiviridae</taxon>
        <taxon>Klosneuvirinae</taxon>
        <taxon>Theiavirus</taxon>
        <taxon>Theiavirus salishense</taxon>
    </lineage>
</organism>
<reference evidence="3" key="1">
    <citation type="journal article" date="2017" name="Elife">
        <title>The kinetoplastid-infecting Bodo saltans virus (BsV), a window into the most abundant giant viruses in the sea.</title>
        <authorList>
            <person name="Deeg C.M."/>
            <person name="Chow C.-E.T."/>
            <person name="Suttle C.A."/>
        </authorList>
    </citation>
    <scope>NUCLEOTIDE SEQUENCE</scope>
    <source>
        <strain evidence="3">NG1</strain>
    </source>
</reference>
<dbReference type="GO" id="GO:0016887">
    <property type="term" value="F:ATP hydrolysis activity"/>
    <property type="evidence" value="ECO:0007669"/>
    <property type="project" value="InterPro"/>
</dbReference>
<evidence type="ECO:0000256" key="1">
    <source>
        <dbReference type="ARBA" id="ARBA00007448"/>
    </source>
</evidence>
<dbReference type="InterPro" id="IPR027417">
    <property type="entry name" value="P-loop_NTPase"/>
</dbReference>
<comment type="similarity">
    <text evidence="1">Belongs to the AAA ATPase family. BCS1 subfamily.</text>
</comment>
<evidence type="ECO:0000259" key="2">
    <source>
        <dbReference type="SMART" id="SM00382"/>
    </source>
</evidence>
<dbReference type="SUPFAM" id="SSF52540">
    <property type="entry name" value="P-loop containing nucleoside triphosphate hydrolases"/>
    <property type="match status" value="1"/>
</dbReference>
<evidence type="ECO:0000313" key="4">
    <source>
        <dbReference type="Proteomes" id="UP000240325"/>
    </source>
</evidence>
<dbReference type="InterPro" id="IPR050747">
    <property type="entry name" value="Mitochondrial_chaperone_BCS1"/>
</dbReference>
<protein>
    <submittedName>
        <fullName evidence="3">AAA+ family ATPase domain-containing protein</fullName>
    </submittedName>
</protein>
<dbReference type="Proteomes" id="UP000240325">
    <property type="component" value="Segment"/>
</dbReference>
<dbReference type="SMART" id="SM00382">
    <property type="entry name" value="AAA"/>
    <property type="match status" value="1"/>
</dbReference>